<dbReference type="GO" id="GO:0016020">
    <property type="term" value="C:membrane"/>
    <property type="evidence" value="ECO:0007669"/>
    <property type="project" value="InterPro"/>
</dbReference>
<feature type="transmembrane region" description="Helical" evidence="1">
    <location>
        <begin position="119"/>
        <end position="136"/>
    </location>
</feature>
<proteinExistence type="predicted"/>
<feature type="domain" description="EamA" evidence="2">
    <location>
        <begin position="145"/>
        <end position="283"/>
    </location>
</feature>
<feature type="transmembrane region" description="Helical" evidence="1">
    <location>
        <begin position="267"/>
        <end position="288"/>
    </location>
</feature>
<evidence type="ECO:0000256" key="1">
    <source>
        <dbReference type="SAM" id="Phobius"/>
    </source>
</evidence>
<dbReference type="Proteomes" id="UP000193804">
    <property type="component" value="Unassembled WGS sequence"/>
</dbReference>
<dbReference type="SUPFAM" id="SSF103481">
    <property type="entry name" value="Multidrug resistance efflux transporter EmrE"/>
    <property type="match status" value="1"/>
</dbReference>
<dbReference type="InterPro" id="IPR037185">
    <property type="entry name" value="EmrE-like"/>
</dbReference>
<dbReference type="InterPro" id="IPR000620">
    <property type="entry name" value="EamA_dom"/>
</dbReference>
<name>A0A1X7IKK3_9BACT</name>
<dbReference type="PANTHER" id="PTHR22911">
    <property type="entry name" value="ACYL-MALONYL CONDENSING ENZYME-RELATED"/>
    <property type="match status" value="1"/>
</dbReference>
<keyword evidence="4" id="KW-1185">Reference proteome</keyword>
<feature type="domain" description="EamA" evidence="2">
    <location>
        <begin position="14"/>
        <end position="136"/>
    </location>
</feature>
<protein>
    <submittedName>
        <fullName evidence="3">EamA-like transporter family protein</fullName>
    </submittedName>
</protein>
<dbReference type="PANTHER" id="PTHR22911:SF79">
    <property type="entry name" value="MOBA-LIKE NTP TRANSFERASE DOMAIN-CONTAINING PROTEIN"/>
    <property type="match status" value="1"/>
</dbReference>
<sequence length="303" mass="34331">MTNEVKNYVQLHFIVLIWGLTAILGLLINISAVAVVFYRTLFATLILLFLLYFWKMSFKVGLKEFLKITGVGLIIGLHWILFFAAARVSTASVCLVGIATCSFWTSLIEPLMSSRKIKIYELALGVMVVIGLYIIFSVEFQYLEGLIMAIFAAMLASVFTVLNGKLTHRHNHYVITFYEMMGAFIGSVLLIPVYIYYFDTEVLNFIPLQWDWFYLIILAGICTVLAFSMSVKVQKVLSAFVVNLTVNLEPIYGIVLAFLIFGEEEKMSLGFYIGTGIILLSVLSYPMVNRLVRRRALQSDVIR</sequence>
<keyword evidence="1" id="KW-0812">Transmembrane</keyword>
<keyword evidence="1" id="KW-1133">Transmembrane helix</keyword>
<dbReference type="STRING" id="1028.SAMN05661096_00769"/>
<dbReference type="AlphaFoldDB" id="A0A1X7IKK3"/>
<feature type="transmembrane region" description="Helical" evidence="1">
    <location>
        <begin position="65"/>
        <end position="84"/>
    </location>
</feature>
<feature type="transmembrane region" description="Helical" evidence="1">
    <location>
        <begin position="142"/>
        <end position="162"/>
    </location>
</feature>
<feature type="transmembrane region" description="Helical" evidence="1">
    <location>
        <begin position="174"/>
        <end position="197"/>
    </location>
</feature>
<feature type="transmembrane region" description="Helical" evidence="1">
    <location>
        <begin position="212"/>
        <end position="229"/>
    </location>
</feature>
<feature type="transmembrane region" description="Helical" evidence="1">
    <location>
        <begin position="36"/>
        <end position="53"/>
    </location>
</feature>
<organism evidence="3 4">
    <name type="scientific">Marivirga sericea</name>
    <dbReference type="NCBI Taxonomy" id="1028"/>
    <lineage>
        <taxon>Bacteria</taxon>
        <taxon>Pseudomonadati</taxon>
        <taxon>Bacteroidota</taxon>
        <taxon>Cytophagia</taxon>
        <taxon>Cytophagales</taxon>
        <taxon>Marivirgaceae</taxon>
        <taxon>Marivirga</taxon>
    </lineage>
</organism>
<reference evidence="4" key="1">
    <citation type="submission" date="2017-04" db="EMBL/GenBank/DDBJ databases">
        <authorList>
            <person name="Varghese N."/>
            <person name="Submissions S."/>
        </authorList>
    </citation>
    <scope>NUCLEOTIDE SEQUENCE [LARGE SCALE GENOMIC DNA]</scope>
    <source>
        <strain evidence="4">DSM 4125</strain>
    </source>
</reference>
<evidence type="ECO:0000313" key="3">
    <source>
        <dbReference type="EMBL" id="SMG15486.1"/>
    </source>
</evidence>
<gene>
    <name evidence="3" type="ORF">SAMN05661096_00769</name>
</gene>
<dbReference type="EMBL" id="FXAW01000001">
    <property type="protein sequence ID" value="SMG15486.1"/>
    <property type="molecule type" value="Genomic_DNA"/>
</dbReference>
<evidence type="ECO:0000259" key="2">
    <source>
        <dbReference type="Pfam" id="PF00892"/>
    </source>
</evidence>
<dbReference type="RefSeq" id="WP_085515748.1">
    <property type="nucleotide sequence ID" value="NZ_FXAW01000001.1"/>
</dbReference>
<dbReference type="OrthoDB" id="9150437at2"/>
<dbReference type="Pfam" id="PF00892">
    <property type="entry name" value="EamA"/>
    <property type="match status" value="2"/>
</dbReference>
<feature type="transmembrane region" description="Helical" evidence="1">
    <location>
        <begin position="90"/>
        <end position="107"/>
    </location>
</feature>
<evidence type="ECO:0000313" key="4">
    <source>
        <dbReference type="Proteomes" id="UP000193804"/>
    </source>
</evidence>
<feature type="transmembrane region" description="Helical" evidence="1">
    <location>
        <begin position="12"/>
        <end position="30"/>
    </location>
</feature>
<keyword evidence="1" id="KW-0472">Membrane</keyword>
<accession>A0A1X7IKK3</accession>
<feature type="transmembrane region" description="Helical" evidence="1">
    <location>
        <begin position="236"/>
        <end position="261"/>
    </location>
</feature>